<evidence type="ECO:0000256" key="4">
    <source>
        <dbReference type="ARBA" id="ARBA00022801"/>
    </source>
</evidence>
<evidence type="ECO:0000256" key="2">
    <source>
        <dbReference type="ARBA" id="ARBA00022722"/>
    </source>
</evidence>
<dbReference type="OrthoDB" id="9811788at2"/>
<reference evidence="8 9" key="1">
    <citation type="submission" date="2018-11" db="EMBL/GenBank/DDBJ databases">
        <title>Genome sequencing of Lautropia sp. KCOM 2505 (= ChDC F240).</title>
        <authorList>
            <person name="Kook J.-K."/>
            <person name="Park S.-N."/>
            <person name="Lim Y.K."/>
        </authorList>
    </citation>
    <scope>NUCLEOTIDE SEQUENCE [LARGE SCALE GENOMIC DNA]</scope>
    <source>
        <strain evidence="8 9">KCOM 2505</strain>
    </source>
</reference>
<keyword evidence="3 6" id="KW-0479">Metal-binding</keyword>
<feature type="domain" description="PIN" evidence="7">
    <location>
        <begin position="2"/>
        <end position="122"/>
    </location>
</feature>
<evidence type="ECO:0000256" key="1">
    <source>
        <dbReference type="ARBA" id="ARBA00022649"/>
    </source>
</evidence>
<keyword evidence="5 6" id="KW-0460">Magnesium</keyword>
<accession>A0A426FPW3</accession>
<dbReference type="InterPro" id="IPR051749">
    <property type="entry name" value="PINc/VapC_TA_RNase"/>
</dbReference>
<sequence>MIVVDSSAWIDFFRGAGTPGQHMLKEVLQQDDPAIVVPDLVLYEVLRGFRHARDYANARRLLEGFDVVPAFSPALACLAAEHYRTLVARGFTIRSALDVMIGTFCLYHDHLVLDNDRDFEVMERVLGLRRLTKG</sequence>
<comment type="similarity">
    <text evidence="6">Belongs to the PINc/VapC protein family.</text>
</comment>
<dbReference type="PANTHER" id="PTHR42740:SF1">
    <property type="entry name" value="RIBONUCLEASE VAPC3"/>
    <property type="match status" value="1"/>
</dbReference>
<evidence type="ECO:0000313" key="9">
    <source>
        <dbReference type="Proteomes" id="UP000270261"/>
    </source>
</evidence>
<protein>
    <recommendedName>
        <fullName evidence="6">Ribonuclease VapC</fullName>
        <shortName evidence="6">RNase VapC</shortName>
        <ecNumber evidence="6">3.1.-.-</ecNumber>
    </recommendedName>
    <alternativeName>
        <fullName evidence="6">Toxin VapC</fullName>
    </alternativeName>
</protein>
<keyword evidence="2 6" id="KW-0540">Nuclease</keyword>
<gene>
    <name evidence="6" type="primary">vapC</name>
    <name evidence="8" type="ORF">EHV23_13765</name>
</gene>
<keyword evidence="4 6" id="KW-0378">Hydrolase</keyword>
<dbReference type="HAMAP" id="MF_00265">
    <property type="entry name" value="VapC_Nob1"/>
    <property type="match status" value="1"/>
</dbReference>
<dbReference type="Gene3D" id="3.40.50.1010">
    <property type="entry name" value="5'-nuclease"/>
    <property type="match status" value="1"/>
</dbReference>
<keyword evidence="1 6" id="KW-1277">Toxin-antitoxin system</keyword>
<dbReference type="InterPro" id="IPR022907">
    <property type="entry name" value="VapC_family"/>
</dbReference>
<feature type="binding site" evidence="6">
    <location>
        <position position="5"/>
    </location>
    <ligand>
        <name>Mg(2+)</name>
        <dbReference type="ChEBI" id="CHEBI:18420"/>
    </ligand>
</feature>
<dbReference type="GO" id="GO:0004540">
    <property type="term" value="F:RNA nuclease activity"/>
    <property type="evidence" value="ECO:0007669"/>
    <property type="project" value="InterPro"/>
</dbReference>
<dbReference type="GO" id="GO:0000287">
    <property type="term" value="F:magnesium ion binding"/>
    <property type="evidence" value="ECO:0007669"/>
    <property type="project" value="UniProtKB-UniRule"/>
</dbReference>
<comment type="caution">
    <text evidence="8">The sequence shown here is derived from an EMBL/GenBank/DDBJ whole genome shotgun (WGS) entry which is preliminary data.</text>
</comment>
<dbReference type="Pfam" id="PF01850">
    <property type="entry name" value="PIN"/>
    <property type="match status" value="1"/>
</dbReference>
<dbReference type="EC" id="3.1.-.-" evidence="6"/>
<evidence type="ECO:0000313" key="8">
    <source>
        <dbReference type="EMBL" id="RRN44694.1"/>
    </source>
</evidence>
<dbReference type="EMBL" id="RRUE01000002">
    <property type="protein sequence ID" value="RRN44694.1"/>
    <property type="molecule type" value="Genomic_DNA"/>
</dbReference>
<dbReference type="InterPro" id="IPR002716">
    <property type="entry name" value="PIN_dom"/>
</dbReference>
<keyword evidence="9" id="KW-1185">Reference proteome</keyword>
<proteinExistence type="inferred from homology"/>
<dbReference type="PANTHER" id="PTHR42740">
    <property type="entry name" value="RIBONUCLEASE VAPC3"/>
    <property type="match status" value="1"/>
</dbReference>
<name>A0A426FPW3_9BURK</name>
<evidence type="ECO:0000256" key="3">
    <source>
        <dbReference type="ARBA" id="ARBA00022723"/>
    </source>
</evidence>
<dbReference type="SUPFAM" id="SSF88723">
    <property type="entry name" value="PIN domain-like"/>
    <property type="match status" value="1"/>
</dbReference>
<evidence type="ECO:0000256" key="6">
    <source>
        <dbReference type="HAMAP-Rule" id="MF_00265"/>
    </source>
</evidence>
<organism evidence="8 9">
    <name type="scientific">Lautropia dentalis</name>
    <dbReference type="NCBI Taxonomy" id="2490857"/>
    <lineage>
        <taxon>Bacteria</taxon>
        <taxon>Pseudomonadati</taxon>
        <taxon>Pseudomonadota</taxon>
        <taxon>Betaproteobacteria</taxon>
        <taxon>Burkholderiales</taxon>
        <taxon>Burkholderiaceae</taxon>
        <taxon>Lautropia</taxon>
    </lineage>
</organism>
<dbReference type="Proteomes" id="UP000270261">
    <property type="component" value="Unassembled WGS sequence"/>
</dbReference>
<dbReference type="AlphaFoldDB" id="A0A426FPW3"/>
<comment type="cofactor">
    <cofactor evidence="6">
        <name>Mg(2+)</name>
        <dbReference type="ChEBI" id="CHEBI:18420"/>
    </cofactor>
</comment>
<feature type="binding site" evidence="6">
    <location>
        <position position="98"/>
    </location>
    <ligand>
        <name>Mg(2+)</name>
        <dbReference type="ChEBI" id="CHEBI:18420"/>
    </ligand>
</feature>
<dbReference type="InterPro" id="IPR029060">
    <property type="entry name" value="PIN-like_dom_sf"/>
</dbReference>
<evidence type="ECO:0000256" key="5">
    <source>
        <dbReference type="ARBA" id="ARBA00022842"/>
    </source>
</evidence>
<comment type="function">
    <text evidence="6">Toxic component of a toxin-antitoxin (TA) system. An RNase.</text>
</comment>
<keyword evidence="6" id="KW-0800">Toxin</keyword>
<dbReference type="GO" id="GO:0090729">
    <property type="term" value="F:toxin activity"/>
    <property type="evidence" value="ECO:0007669"/>
    <property type="project" value="UniProtKB-KW"/>
</dbReference>
<evidence type="ECO:0000259" key="7">
    <source>
        <dbReference type="Pfam" id="PF01850"/>
    </source>
</evidence>
<dbReference type="GO" id="GO:0016787">
    <property type="term" value="F:hydrolase activity"/>
    <property type="evidence" value="ECO:0007669"/>
    <property type="project" value="UniProtKB-KW"/>
</dbReference>